<feature type="transmembrane region" description="Helical" evidence="7">
    <location>
        <begin position="318"/>
        <end position="337"/>
    </location>
</feature>
<name>A0A7Y7IJ10_9MICC</name>
<evidence type="ECO:0000313" key="10">
    <source>
        <dbReference type="Proteomes" id="UP000543556"/>
    </source>
</evidence>
<dbReference type="PROSITE" id="PS50850">
    <property type="entry name" value="MFS"/>
    <property type="match status" value="1"/>
</dbReference>
<feature type="domain" description="Major facilitator superfamily (MFS) profile" evidence="8">
    <location>
        <begin position="34"/>
        <end position="479"/>
    </location>
</feature>
<dbReference type="Gene3D" id="1.20.1250.20">
    <property type="entry name" value="MFS general substrate transporter like domains"/>
    <property type="match status" value="1"/>
</dbReference>
<dbReference type="InterPro" id="IPR011701">
    <property type="entry name" value="MFS"/>
</dbReference>
<evidence type="ECO:0000256" key="1">
    <source>
        <dbReference type="ARBA" id="ARBA00004651"/>
    </source>
</evidence>
<evidence type="ECO:0000256" key="3">
    <source>
        <dbReference type="ARBA" id="ARBA00022475"/>
    </source>
</evidence>
<evidence type="ECO:0000256" key="5">
    <source>
        <dbReference type="ARBA" id="ARBA00022989"/>
    </source>
</evidence>
<keyword evidence="10" id="KW-1185">Reference proteome</keyword>
<dbReference type="GO" id="GO:0005886">
    <property type="term" value="C:plasma membrane"/>
    <property type="evidence" value="ECO:0007669"/>
    <property type="project" value="UniProtKB-SubCell"/>
</dbReference>
<dbReference type="PANTHER" id="PTHR42718">
    <property type="entry name" value="MAJOR FACILITATOR SUPERFAMILY MULTIDRUG TRANSPORTER MFSC"/>
    <property type="match status" value="1"/>
</dbReference>
<feature type="transmembrane region" description="Helical" evidence="7">
    <location>
        <begin position="158"/>
        <end position="180"/>
    </location>
</feature>
<gene>
    <name evidence="9" type="ORF">G6034_15825</name>
</gene>
<keyword evidence="5 7" id="KW-1133">Transmembrane helix</keyword>
<evidence type="ECO:0000256" key="7">
    <source>
        <dbReference type="SAM" id="Phobius"/>
    </source>
</evidence>
<keyword evidence="2" id="KW-0813">Transport</keyword>
<keyword evidence="6 7" id="KW-0472">Membrane</keyword>
<feature type="transmembrane region" description="Helical" evidence="7">
    <location>
        <begin position="290"/>
        <end position="312"/>
    </location>
</feature>
<organism evidence="9 10">
    <name type="scientific">Arthrobacter wenxiniae</name>
    <dbReference type="NCBI Taxonomy" id="2713570"/>
    <lineage>
        <taxon>Bacteria</taxon>
        <taxon>Bacillati</taxon>
        <taxon>Actinomycetota</taxon>
        <taxon>Actinomycetes</taxon>
        <taxon>Micrococcales</taxon>
        <taxon>Micrococcaceae</taxon>
        <taxon>Arthrobacter</taxon>
    </lineage>
</organism>
<feature type="transmembrane region" description="Helical" evidence="7">
    <location>
        <begin position="221"/>
        <end position="242"/>
    </location>
</feature>
<accession>A0A7Y7IJ10</accession>
<feature type="transmembrane region" description="Helical" evidence="7">
    <location>
        <begin position="453"/>
        <end position="473"/>
    </location>
</feature>
<feature type="transmembrane region" description="Helical" evidence="7">
    <location>
        <begin position="378"/>
        <end position="401"/>
    </location>
</feature>
<feature type="transmembrane region" description="Helical" evidence="7">
    <location>
        <begin position="34"/>
        <end position="58"/>
    </location>
</feature>
<sequence length="485" mass="50458">MCVSCVTCLAGGYAGAVGISSATSAGTRSFSRALALLVAGTYFMEILDGTIIATAAAGMAADLHVRPVDLNLAMTAYLITLAVGIPISGWLAERFGARKVFTAAIAVFTAASLLCALSPNLAFLCAARMLQGMGGAMMVPVGRLVVLRDADRKEFLEAIAYLTWPALVAPVIAPALGGLLTTYASWHWIFLINVPLGIVAQVVALRVVPDIRARKVPPPDWIGFVLCGASLAALVIGLEQVGSAPTPWAGVVLWLLLALAGGTAALWWFRRSRHPLLDLRALRIPTFRSGNGGGAVYRLVINAVPFVLPLMFMVGFGWTAFEAGLMTMAVFAGNVLIKPATSPLIRRLGFRNVLLLSNAGGALVLGWCALLGPGTPLAVIAAALFASGVLRSIGFSAYNTLQFADVPKARMSGANTLSSTIAQVATGLGVAVGALILRAAGALLAGAAPVASFQWTFAVLAVLMLCPVVEVLLMHRSAGEVVRTR</sequence>
<dbReference type="Proteomes" id="UP000543556">
    <property type="component" value="Unassembled WGS sequence"/>
</dbReference>
<evidence type="ECO:0000313" key="9">
    <source>
        <dbReference type="EMBL" id="NVM96349.1"/>
    </source>
</evidence>
<dbReference type="InterPro" id="IPR036259">
    <property type="entry name" value="MFS_trans_sf"/>
</dbReference>
<evidence type="ECO:0000259" key="8">
    <source>
        <dbReference type="PROSITE" id="PS50850"/>
    </source>
</evidence>
<evidence type="ECO:0000256" key="4">
    <source>
        <dbReference type="ARBA" id="ARBA00022692"/>
    </source>
</evidence>
<keyword evidence="3" id="KW-1003">Cell membrane</keyword>
<dbReference type="GO" id="GO:0022857">
    <property type="term" value="F:transmembrane transporter activity"/>
    <property type="evidence" value="ECO:0007669"/>
    <property type="project" value="InterPro"/>
</dbReference>
<dbReference type="SUPFAM" id="SSF103473">
    <property type="entry name" value="MFS general substrate transporter"/>
    <property type="match status" value="1"/>
</dbReference>
<evidence type="ECO:0000256" key="2">
    <source>
        <dbReference type="ARBA" id="ARBA00022448"/>
    </source>
</evidence>
<dbReference type="AlphaFoldDB" id="A0A7Y7IJ10"/>
<dbReference type="Pfam" id="PF07690">
    <property type="entry name" value="MFS_1"/>
    <property type="match status" value="2"/>
</dbReference>
<proteinExistence type="predicted"/>
<feature type="transmembrane region" description="Helical" evidence="7">
    <location>
        <begin position="103"/>
        <end position="127"/>
    </location>
</feature>
<dbReference type="Gene3D" id="1.20.1720.10">
    <property type="entry name" value="Multidrug resistance protein D"/>
    <property type="match status" value="1"/>
</dbReference>
<evidence type="ECO:0000256" key="6">
    <source>
        <dbReference type="ARBA" id="ARBA00023136"/>
    </source>
</evidence>
<feature type="transmembrane region" description="Helical" evidence="7">
    <location>
        <begin position="349"/>
        <end position="372"/>
    </location>
</feature>
<feature type="transmembrane region" description="Helical" evidence="7">
    <location>
        <begin position="421"/>
        <end position="447"/>
    </location>
</feature>
<protein>
    <submittedName>
        <fullName evidence="9">MFS transporter</fullName>
    </submittedName>
</protein>
<feature type="transmembrane region" description="Helical" evidence="7">
    <location>
        <begin position="186"/>
        <end position="209"/>
    </location>
</feature>
<feature type="transmembrane region" description="Helical" evidence="7">
    <location>
        <begin position="248"/>
        <end position="269"/>
    </location>
</feature>
<dbReference type="InterPro" id="IPR020846">
    <property type="entry name" value="MFS_dom"/>
</dbReference>
<reference evidence="9 10" key="1">
    <citation type="submission" date="2020-02" db="EMBL/GenBank/DDBJ databases">
        <title>Genome sequence of strain AETb3-4.</title>
        <authorList>
            <person name="Gao J."/>
            <person name="Zhang X."/>
        </authorList>
    </citation>
    <scope>NUCLEOTIDE SEQUENCE [LARGE SCALE GENOMIC DNA]</scope>
    <source>
        <strain evidence="9 10">AETb3-4</strain>
    </source>
</reference>
<dbReference type="PANTHER" id="PTHR42718:SF46">
    <property type="entry name" value="BLR6921 PROTEIN"/>
    <property type="match status" value="1"/>
</dbReference>
<keyword evidence="4 7" id="KW-0812">Transmembrane</keyword>
<feature type="transmembrane region" description="Helical" evidence="7">
    <location>
        <begin position="70"/>
        <end position="91"/>
    </location>
</feature>
<dbReference type="EMBL" id="JAAMFM010000029">
    <property type="protein sequence ID" value="NVM96349.1"/>
    <property type="molecule type" value="Genomic_DNA"/>
</dbReference>
<comment type="caution">
    <text evidence="9">The sequence shown here is derived from an EMBL/GenBank/DDBJ whole genome shotgun (WGS) entry which is preliminary data.</text>
</comment>
<comment type="subcellular location">
    <subcellularLocation>
        <location evidence="1">Cell membrane</location>
        <topology evidence="1">Multi-pass membrane protein</topology>
    </subcellularLocation>
</comment>